<dbReference type="AlphaFoldDB" id="A0A182NY15"/>
<reference evidence="2" key="1">
    <citation type="submission" date="2013-03" db="EMBL/GenBank/DDBJ databases">
        <title>The Genome Sequence of Anopheles dirus WRAIR2.</title>
        <authorList>
            <consortium name="The Broad Institute Genomics Platform"/>
            <person name="Neafsey D.E."/>
            <person name="Walton C."/>
            <person name="Walker B."/>
            <person name="Young S.K."/>
            <person name="Zeng Q."/>
            <person name="Gargeya S."/>
            <person name="Fitzgerald M."/>
            <person name="Haas B."/>
            <person name="Abouelleil A."/>
            <person name="Allen A.W."/>
            <person name="Alvarado L."/>
            <person name="Arachchi H.M."/>
            <person name="Berlin A.M."/>
            <person name="Chapman S.B."/>
            <person name="Gainer-Dewar J."/>
            <person name="Goldberg J."/>
            <person name="Griggs A."/>
            <person name="Gujja S."/>
            <person name="Hansen M."/>
            <person name="Howarth C."/>
            <person name="Imamovic A."/>
            <person name="Ireland A."/>
            <person name="Larimer J."/>
            <person name="McCowan C."/>
            <person name="Murphy C."/>
            <person name="Pearson M."/>
            <person name="Poon T.W."/>
            <person name="Priest M."/>
            <person name="Roberts A."/>
            <person name="Saif S."/>
            <person name="Shea T."/>
            <person name="Sisk P."/>
            <person name="Sykes S."/>
            <person name="Wortman J."/>
            <person name="Nusbaum C."/>
            <person name="Birren B."/>
        </authorList>
    </citation>
    <scope>NUCLEOTIDE SEQUENCE [LARGE SCALE GENOMIC DNA]</scope>
    <source>
        <strain evidence="2">WRAIR2</strain>
    </source>
</reference>
<sequence>MSFGFTLTGTASSTTSRPNFGPGCSAGDISSVTLSQVDKDTLYNSNMQKNFNKTNKLDSVQRIFVVLLLFQLWQCCHFTI</sequence>
<accession>A0A182NY15</accession>
<protein>
    <submittedName>
        <fullName evidence="1">Uncharacterized protein</fullName>
    </submittedName>
</protein>
<dbReference type="Proteomes" id="UP000075884">
    <property type="component" value="Unassembled WGS sequence"/>
</dbReference>
<evidence type="ECO:0000313" key="1">
    <source>
        <dbReference type="EnsemblMetazoa" id="ADIR014725-PA"/>
    </source>
</evidence>
<proteinExistence type="predicted"/>
<organism evidence="1 2">
    <name type="scientific">Anopheles dirus</name>
    <dbReference type="NCBI Taxonomy" id="7168"/>
    <lineage>
        <taxon>Eukaryota</taxon>
        <taxon>Metazoa</taxon>
        <taxon>Ecdysozoa</taxon>
        <taxon>Arthropoda</taxon>
        <taxon>Hexapoda</taxon>
        <taxon>Insecta</taxon>
        <taxon>Pterygota</taxon>
        <taxon>Neoptera</taxon>
        <taxon>Endopterygota</taxon>
        <taxon>Diptera</taxon>
        <taxon>Nematocera</taxon>
        <taxon>Culicoidea</taxon>
        <taxon>Culicidae</taxon>
        <taxon>Anophelinae</taxon>
        <taxon>Anopheles</taxon>
    </lineage>
</organism>
<keyword evidence="2" id="KW-1185">Reference proteome</keyword>
<evidence type="ECO:0000313" key="2">
    <source>
        <dbReference type="Proteomes" id="UP000075884"/>
    </source>
</evidence>
<dbReference type="VEuPathDB" id="VectorBase:ADIR014725"/>
<name>A0A182NY15_9DIPT</name>
<reference evidence="1" key="2">
    <citation type="submission" date="2020-05" db="UniProtKB">
        <authorList>
            <consortium name="EnsemblMetazoa"/>
        </authorList>
    </citation>
    <scope>IDENTIFICATION</scope>
    <source>
        <strain evidence="1">WRAIR2</strain>
    </source>
</reference>
<dbReference type="EnsemblMetazoa" id="ADIR014725-RA">
    <property type="protein sequence ID" value="ADIR014725-PA"/>
    <property type="gene ID" value="ADIR014725"/>
</dbReference>